<dbReference type="eggNOG" id="KOG1176">
    <property type="taxonomic scope" value="Eukaryota"/>
</dbReference>
<reference evidence="7 8" key="2">
    <citation type="journal article" date="2010" name="Nucleic Acids Res.">
        <title>BeetleBase in 2010: revisions to provide comprehensive genomic information for Tribolium castaneum.</title>
        <authorList>
            <person name="Kim H.S."/>
            <person name="Murphy T."/>
            <person name="Xia J."/>
            <person name="Caragea D."/>
            <person name="Park Y."/>
            <person name="Beeman R.W."/>
            <person name="Lorenzen M.D."/>
            <person name="Butcher S."/>
            <person name="Manak J.R."/>
            <person name="Brown S.J."/>
        </authorList>
    </citation>
    <scope>GENOME REANNOTATION</scope>
    <source>
        <strain evidence="7 8">Georgia GA2</strain>
    </source>
</reference>
<proteinExistence type="inferred from homology"/>
<evidence type="ECO:0000313" key="7">
    <source>
        <dbReference type="EMBL" id="EFA08410.2"/>
    </source>
</evidence>
<dbReference type="STRING" id="7070.D6WYQ5"/>
<evidence type="ECO:0000256" key="1">
    <source>
        <dbReference type="ARBA" id="ARBA00004275"/>
    </source>
</evidence>
<evidence type="ECO:0000256" key="4">
    <source>
        <dbReference type="ARBA" id="ARBA00023140"/>
    </source>
</evidence>
<dbReference type="AlphaFoldDB" id="D6WYQ5"/>
<keyword evidence="4" id="KW-0576">Peroxisome</keyword>
<dbReference type="Pfam" id="PF00501">
    <property type="entry name" value="AMP-binding"/>
    <property type="match status" value="1"/>
</dbReference>
<dbReference type="InterPro" id="IPR045851">
    <property type="entry name" value="AMP-bd_C_sf"/>
</dbReference>
<evidence type="ECO:0000313" key="8">
    <source>
        <dbReference type="Proteomes" id="UP000007266"/>
    </source>
</evidence>
<dbReference type="InParanoid" id="D6WYQ5"/>
<dbReference type="GO" id="GO:0005777">
    <property type="term" value="C:peroxisome"/>
    <property type="evidence" value="ECO:0007669"/>
    <property type="project" value="UniProtKB-SubCell"/>
</dbReference>
<reference evidence="7 8" key="1">
    <citation type="journal article" date="2008" name="Nature">
        <title>The genome of the model beetle and pest Tribolium castaneum.</title>
        <authorList>
            <consortium name="Tribolium Genome Sequencing Consortium"/>
            <person name="Richards S."/>
            <person name="Gibbs R.A."/>
            <person name="Weinstock G.M."/>
            <person name="Brown S.J."/>
            <person name="Denell R."/>
            <person name="Beeman R.W."/>
            <person name="Gibbs R."/>
            <person name="Beeman R.W."/>
            <person name="Brown S.J."/>
            <person name="Bucher G."/>
            <person name="Friedrich M."/>
            <person name="Grimmelikhuijzen C.J."/>
            <person name="Klingler M."/>
            <person name="Lorenzen M."/>
            <person name="Richards S."/>
            <person name="Roth S."/>
            <person name="Schroder R."/>
            <person name="Tautz D."/>
            <person name="Zdobnov E.M."/>
            <person name="Muzny D."/>
            <person name="Gibbs R.A."/>
            <person name="Weinstock G.M."/>
            <person name="Attaway T."/>
            <person name="Bell S."/>
            <person name="Buhay C.J."/>
            <person name="Chandrabose M.N."/>
            <person name="Chavez D."/>
            <person name="Clerk-Blankenburg K.P."/>
            <person name="Cree A."/>
            <person name="Dao M."/>
            <person name="Davis C."/>
            <person name="Chacko J."/>
            <person name="Dinh H."/>
            <person name="Dugan-Rocha S."/>
            <person name="Fowler G."/>
            <person name="Garner T.T."/>
            <person name="Garnes J."/>
            <person name="Gnirke A."/>
            <person name="Hawes A."/>
            <person name="Hernandez J."/>
            <person name="Hines S."/>
            <person name="Holder M."/>
            <person name="Hume J."/>
            <person name="Jhangiani S.N."/>
            <person name="Joshi V."/>
            <person name="Khan Z.M."/>
            <person name="Jackson L."/>
            <person name="Kovar C."/>
            <person name="Kowis A."/>
            <person name="Lee S."/>
            <person name="Lewis L.R."/>
            <person name="Margolis J."/>
            <person name="Morgan M."/>
            <person name="Nazareth L.V."/>
            <person name="Nguyen N."/>
            <person name="Okwuonu G."/>
            <person name="Parker D."/>
            <person name="Richards S."/>
            <person name="Ruiz S.J."/>
            <person name="Santibanez J."/>
            <person name="Savard J."/>
            <person name="Scherer S.E."/>
            <person name="Schneider B."/>
            <person name="Sodergren E."/>
            <person name="Tautz D."/>
            <person name="Vattahil S."/>
            <person name="Villasana D."/>
            <person name="White C.S."/>
            <person name="Wright R."/>
            <person name="Park Y."/>
            <person name="Beeman R.W."/>
            <person name="Lord J."/>
            <person name="Oppert B."/>
            <person name="Lorenzen M."/>
            <person name="Brown S."/>
            <person name="Wang L."/>
            <person name="Savard J."/>
            <person name="Tautz D."/>
            <person name="Richards S."/>
            <person name="Weinstock G."/>
            <person name="Gibbs R.A."/>
            <person name="Liu Y."/>
            <person name="Worley K."/>
            <person name="Weinstock G."/>
            <person name="Elsik C.G."/>
            <person name="Reese J.T."/>
            <person name="Elhaik E."/>
            <person name="Landan G."/>
            <person name="Graur D."/>
            <person name="Arensburger P."/>
            <person name="Atkinson P."/>
            <person name="Beeman R.W."/>
            <person name="Beidler J."/>
            <person name="Brown S.J."/>
            <person name="Demuth J.P."/>
            <person name="Drury D.W."/>
            <person name="Du Y.Z."/>
            <person name="Fujiwara H."/>
            <person name="Lorenzen M."/>
            <person name="Maselli V."/>
            <person name="Osanai M."/>
            <person name="Park Y."/>
            <person name="Robertson H.M."/>
            <person name="Tu Z."/>
            <person name="Wang J.J."/>
            <person name="Wang S."/>
            <person name="Richards S."/>
            <person name="Song H."/>
            <person name="Zhang L."/>
            <person name="Sodergren E."/>
            <person name="Werner D."/>
            <person name="Stanke M."/>
            <person name="Morgenstern B."/>
            <person name="Solovyev V."/>
            <person name="Kosarev P."/>
            <person name="Brown G."/>
            <person name="Chen H.C."/>
            <person name="Ermolaeva O."/>
            <person name="Hlavina W."/>
            <person name="Kapustin Y."/>
            <person name="Kiryutin B."/>
            <person name="Kitts P."/>
            <person name="Maglott D."/>
            <person name="Pruitt K."/>
            <person name="Sapojnikov V."/>
            <person name="Souvorov A."/>
            <person name="Mackey A.J."/>
            <person name="Waterhouse R.M."/>
            <person name="Wyder S."/>
            <person name="Zdobnov E.M."/>
            <person name="Zdobnov E.M."/>
            <person name="Wyder S."/>
            <person name="Kriventseva E.V."/>
            <person name="Kadowaki T."/>
            <person name="Bork P."/>
            <person name="Aranda M."/>
            <person name="Bao R."/>
            <person name="Beermann A."/>
            <person name="Berns N."/>
            <person name="Bolognesi R."/>
            <person name="Bonneton F."/>
            <person name="Bopp D."/>
            <person name="Brown S.J."/>
            <person name="Bucher G."/>
            <person name="Butts T."/>
            <person name="Chaumot A."/>
            <person name="Denell R.E."/>
            <person name="Ferrier D.E."/>
            <person name="Friedrich M."/>
            <person name="Gordon C.M."/>
            <person name="Jindra M."/>
            <person name="Klingler M."/>
            <person name="Lan Q."/>
            <person name="Lattorff H.M."/>
            <person name="Laudet V."/>
            <person name="von Levetsow C."/>
            <person name="Liu Z."/>
            <person name="Lutz R."/>
            <person name="Lynch J.A."/>
            <person name="da Fonseca R.N."/>
            <person name="Posnien N."/>
            <person name="Reuter R."/>
            <person name="Roth S."/>
            <person name="Savard J."/>
            <person name="Schinko J.B."/>
            <person name="Schmitt C."/>
            <person name="Schoppmeier M."/>
            <person name="Schroder R."/>
            <person name="Shippy T.D."/>
            <person name="Simonnet F."/>
            <person name="Marques-Souza H."/>
            <person name="Tautz D."/>
            <person name="Tomoyasu Y."/>
            <person name="Trauner J."/>
            <person name="Van der Zee M."/>
            <person name="Vervoort M."/>
            <person name="Wittkopp N."/>
            <person name="Wimmer E.A."/>
            <person name="Yang X."/>
            <person name="Jones A.K."/>
            <person name="Sattelle D.B."/>
            <person name="Ebert P.R."/>
            <person name="Nelson D."/>
            <person name="Scott J.G."/>
            <person name="Beeman R.W."/>
            <person name="Muthukrishnan S."/>
            <person name="Kramer K.J."/>
            <person name="Arakane Y."/>
            <person name="Beeman R.W."/>
            <person name="Zhu Q."/>
            <person name="Hogenkamp D."/>
            <person name="Dixit R."/>
            <person name="Oppert B."/>
            <person name="Jiang H."/>
            <person name="Zou Z."/>
            <person name="Marshall J."/>
            <person name="Elpidina E."/>
            <person name="Vinokurov K."/>
            <person name="Oppert C."/>
            <person name="Zou Z."/>
            <person name="Evans J."/>
            <person name="Lu Z."/>
            <person name="Zhao P."/>
            <person name="Sumathipala N."/>
            <person name="Altincicek B."/>
            <person name="Vilcinskas A."/>
            <person name="Williams M."/>
            <person name="Hultmark D."/>
            <person name="Hetru C."/>
            <person name="Jiang H."/>
            <person name="Grimmelikhuijzen C.J."/>
            <person name="Hauser F."/>
            <person name="Cazzamali G."/>
            <person name="Williamson M."/>
            <person name="Park Y."/>
            <person name="Li B."/>
            <person name="Tanaka Y."/>
            <person name="Predel R."/>
            <person name="Neupert S."/>
            <person name="Schachtner J."/>
            <person name="Verleyen P."/>
            <person name="Raible F."/>
            <person name="Bork P."/>
            <person name="Friedrich M."/>
            <person name="Walden K.K."/>
            <person name="Robertson H.M."/>
            <person name="Angeli S."/>
            <person name="Foret S."/>
            <person name="Bucher G."/>
            <person name="Schuetz S."/>
            <person name="Maleszka R."/>
            <person name="Wimmer E.A."/>
            <person name="Beeman R.W."/>
            <person name="Lorenzen M."/>
            <person name="Tomoyasu Y."/>
            <person name="Miller S.C."/>
            <person name="Grossmann D."/>
            <person name="Bucher G."/>
        </authorList>
    </citation>
    <scope>NUCLEOTIDE SEQUENCE [LARGE SCALE GENOMIC DNA]</scope>
    <source>
        <strain evidence="7 8">Georgia GA2</strain>
    </source>
</reference>
<comment type="subcellular location">
    <subcellularLocation>
        <location evidence="1">Peroxisome</location>
    </subcellularLocation>
</comment>
<dbReference type="PROSITE" id="PS00455">
    <property type="entry name" value="AMP_BINDING"/>
    <property type="match status" value="1"/>
</dbReference>
<dbReference type="OMA" id="ITHANVW"/>
<evidence type="ECO:0000259" key="6">
    <source>
        <dbReference type="Pfam" id="PF13193"/>
    </source>
</evidence>
<dbReference type="InterPro" id="IPR000873">
    <property type="entry name" value="AMP-dep_synth/lig_dom"/>
</dbReference>
<evidence type="ECO:0000256" key="3">
    <source>
        <dbReference type="ARBA" id="ARBA00022598"/>
    </source>
</evidence>
<dbReference type="Pfam" id="PF13193">
    <property type="entry name" value="AMP-binding_C"/>
    <property type="match status" value="1"/>
</dbReference>
<dbReference type="Proteomes" id="UP000007266">
    <property type="component" value="Linkage group 8"/>
</dbReference>
<feature type="domain" description="AMP-binding enzyme C-terminal" evidence="6">
    <location>
        <begin position="443"/>
        <end position="482"/>
    </location>
</feature>
<dbReference type="PANTHER" id="PTHR24096">
    <property type="entry name" value="LONG-CHAIN-FATTY-ACID--COA LIGASE"/>
    <property type="match status" value="1"/>
</dbReference>
<dbReference type="InterPro" id="IPR025110">
    <property type="entry name" value="AMP-bd_C"/>
</dbReference>
<keyword evidence="3" id="KW-0436">Ligase</keyword>
<dbReference type="EMBL" id="KQ971357">
    <property type="protein sequence ID" value="EFA08410.2"/>
    <property type="molecule type" value="Genomic_DNA"/>
</dbReference>
<evidence type="ECO:0000259" key="5">
    <source>
        <dbReference type="Pfam" id="PF00501"/>
    </source>
</evidence>
<dbReference type="GO" id="GO:0016405">
    <property type="term" value="F:CoA-ligase activity"/>
    <property type="evidence" value="ECO:0000318"/>
    <property type="project" value="GO_Central"/>
</dbReference>
<dbReference type="Gene3D" id="2.30.38.10">
    <property type="entry name" value="Luciferase, Domain 3"/>
    <property type="match status" value="1"/>
</dbReference>
<dbReference type="Gene3D" id="3.40.50.980">
    <property type="match status" value="2"/>
</dbReference>
<keyword evidence="8" id="KW-1185">Reference proteome</keyword>
<feature type="domain" description="AMP-dependent synthetase/ligase" evidence="5">
    <location>
        <begin position="28"/>
        <end position="391"/>
    </location>
</feature>
<sequence length="493" mass="54695">MESRIITAPLKNIKIPYESVGKLLHDRFNSFPENATALVKVKASVTWTYHELATKSKNLAVNLQEQMKIAKNDVIAIVSGNSGEFWVVTLAALYLGAPVHLLNPRYTTYELKRYFELSRPKLIFCVSEALDKVQEVGKECHFIEKIVLFDEAPDASRGTTRLGDLLKNPCSIFEFETIEDLEDQVAFICHSSGTTGLPKGAMITHANVWLNLCHSDDDDLYPKSPNPIVNVVPVYHVHGFSLSYTSLYQGVKIVIMDNFQPKIYLENVQNHGVRKLFLVPSLGDFLANSPLVDQYDLSSVKEIYLAAGVLRKNTEEKILDKFKIVTIRTVYGLTELAAAIFIIPVNGGKSGSCGRVTPGHQVKIVDPETGNPLGCNQTGEICVKGFAMKGYVNDAGKSREAFDSDGFVRTGDLGYYDQDLYFFIVDRMKDLIKYKSFQVPPLEVEQVLLMFPGVADAAVVGRPDERCGELPVAFVVREKGAEVDESESTCMAG</sequence>
<comment type="similarity">
    <text evidence="2">Belongs to the ATP-dependent AMP-binding enzyme family.</text>
</comment>
<dbReference type="Gene3D" id="3.30.300.30">
    <property type="match status" value="1"/>
</dbReference>
<dbReference type="HOGENOM" id="CLU_000022_59_2_1"/>
<organism evidence="7 8">
    <name type="scientific">Tribolium castaneum</name>
    <name type="common">Red flour beetle</name>
    <dbReference type="NCBI Taxonomy" id="7070"/>
    <lineage>
        <taxon>Eukaryota</taxon>
        <taxon>Metazoa</taxon>
        <taxon>Ecdysozoa</taxon>
        <taxon>Arthropoda</taxon>
        <taxon>Hexapoda</taxon>
        <taxon>Insecta</taxon>
        <taxon>Pterygota</taxon>
        <taxon>Neoptera</taxon>
        <taxon>Endopterygota</taxon>
        <taxon>Coleoptera</taxon>
        <taxon>Polyphaga</taxon>
        <taxon>Cucujiformia</taxon>
        <taxon>Tenebrionidae</taxon>
        <taxon>Tenebrionidae incertae sedis</taxon>
        <taxon>Tribolium</taxon>
    </lineage>
</organism>
<name>D6WYQ5_TRICA</name>
<dbReference type="SUPFAM" id="SSF56801">
    <property type="entry name" value="Acetyl-CoA synthetase-like"/>
    <property type="match status" value="1"/>
</dbReference>
<accession>D6WYQ5</accession>
<dbReference type="InterPro" id="IPR020845">
    <property type="entry name" value="AMP-binding_CS"/>
</dbReference>
<evidence type="ECO:0000256" key="2">
    <source>
        <dbReference type="ARBA" id="ARBA00006432"/>
    </source>
</evidence>
<gene>
    <name evidence="7" type="primary">AUGUSTUS-3.0.2_06057</name>
    <name evidence="7" type="ORF">TcasGA2_TC006057</name>
</gene>
<protein>
    <submittedName>
        <fullName evidence="7">Luciferin 4-monooxygenase-like Protein</fullName>
    </submittedName>
</protein>
<dbReference type="PANTHER" id="PTHR24096:SF149">
    <property type="entry name" value="AMP-BINDING DOMAIN-CONTAINING PROTEIN-RELATED"/>
    <property type="match status" value="1"/>
</dbReference>